<sequence length="115" mass="13036">MFWLTSFAHTKDSAASRHVDNQQHCDLLSTGRFIHPVFASAGPYFMKSVNDFRFSGPASDKRRYWSDERHIRLMAKKRLRPVVIVGSAFGYALLLHEADARAQGEAVTRSVRLGL</sequence>
<evidence type="ECO:0000313" key="2">
    <source>
        <dbReference type="Proteomes" id="UP001237156"/>
    </source>
</evidence>
<dbReference type="AlphaFoldDB" id="A0AAW6RQU1"/>
<protein>
    <submittedName>
        <fullName evidence="1">Uncharacterized protein</fullName>
    </submittedName>
</protein>
<name>A0AAW6RQU1_9BURK</name>
<feature type="non-terminal residue" evidence="1">
    <location>
        <position position="115"/>
    </location>
</feature>
<comment type="caution">
    <text evidence="1">The sequence shown here is derived from an EMBL/GenBank/DDBJ whole genome shotgun (WGS) entry which is preliminary data.</text>
</comment>
<gene>
    <name evidence="1" type="ORF">QB898_12995</name>
</gene>
<evidence type="ECO:0000313" key="1">
    <source>
        <dbReference type="EMBL" id="MDG9700602.1"/>
    </source>
</evidence>
<organism evidence="1 2">
    <name type="scientific">Ottowia cancrivicina</name>
    <dbReference type="NCBI Taxonomy" id="3040346"/>
    <lineage>
        <taxon>Bacteria</taxon>
        <taxon>Pseudomonadati</taxon>
        <taxon>Pseudomonadota</taxon>
        <taxon>Betaproteobacteria</taxon>
        <taxon>Burkholderiales</taxon>
        <taxon>Comamonadaceae</taxon>
        <taxon>Ottowia</taxon>
    </lineage>
</organism>
<reference evidence="1 2" key="1">
    <citation type="submission" date="2023-04" db="EMBL/GenBank/DDBJ databases">
        <title>Ottowia paracancer sp. nov., isolated from human stomach.</title>
        <authorList>
            <person name="Song Y."/>
        </authorList>
    </citation>
    <scope>NUCLEOTIDE SEQUENCE [LARGE SCALE GENOMIC DNA]</scope>
    <source>
        <strain evidence="1 2">10c7w1</strain>
    </source>
</reference>
<dbReference type="EMBL" id="JARVII010000062">
    <property type="protein sequence ID" value="MDG9700602.1"/>
    <property type="molecule type" value="Genomic_DNA"/>
</dbReference>
<accession>A0AAW6RQU1</accession>
<dbReference type="Proteomes" id="UP001237156">
    <property type="component" value="Unassembled WGS sequence"/>
</dbReference>
<proteinExistence type="predicted"/>
<keyword evidence="2" id="KW-1185">Reference proteome</keyword>